<comment type="subcellular location">
    <subcellularLocation>
        <location evidence="1">Membrane</location>
        <topology evidence="1">Multi-pass membrane protein</topology>
    </subcellularLocation>
</comment>
<dbReference type="EMBL" id="CP099490">
    <property type="protein sequence ID" value="USQ77505.1"/>
    <property type="molecule type" value="Genomic_DNA"/>
</dbReference>
<dbReference type="PIRSF" id="PIRSF021697">
    <property type="entry name" value="UCP021697"/>
    <property type="match status" value="1"/>
</dbReference>
<evidence type="ECO:0000256" key="4">
    <source>
        <dbReference type="ARBA" id="ARBA00023136"/>
    </source>
</evidence>
<evidence type="ECO:0000313" key="8">
    <source>
        <dbReference type="Proteomes" id="UP001056535"/>
    </source>
</evidence>
<accession>A0ABY4YLV8</accession>
<evidence type="ECO:0000256" key="3">
    <source>
        <dbReference type="ARBA" id="ARBA00022989"/>
    </source>
</evidence>
<feature type="transmembrane region" description="Helical" evidence="5">
    <location>
        <begin position="29"/>
        <end position="51"/>
    </location>
</feature>
<evidence type="ECO:0000256" key="2">
    <source>
        <dbReference type="ARBA" id="ARBA00022692"/>
    </source>
</evidence>
<dbReference type="InterPro" id="IPR010432">
    <property type="entry name" value="RDD"/>
</dbReference>
<feature type="transmembrane region" description="Helical" evidence="5">
    <location>
        <begin position="63"/>
        <end position="82"/>
    </location>
</feature>
<feature type="domain" description="RDD" evidence="6">
    <location>
        <begin position="24"/>
        <end position="138"/>
    </location>
</feature>
<dbReference type="RefSeq" id="WP_252622698.1">
    <property type="nucleotide sequence ID" value="NZ_CP099490.1"/>
</dbReference>
<keyword evidence="8" id="KW-1185">Reference proteome</keyword>
<sequence>MTTDTAYPGAGLGLPEHGRGSVGTFPRRLVAIFVDWMACSAIAHMILGVPWGQLHGVNSLLPLALFAIENVLLVGLLGTTLGHRLLGLQVHRVEWLRAGEPSMPGLGAALIRTVLLCLVIPALIPDRHGRGLHDRAAGTVILRSR</sequence>
<keyword evidence="3 5" id="KW-1133">Transmembrane helix</keyword>
<protein>
    <submittedName>
        <fullName evidence="7">RDD family protein</fullName>
    </submittedName>
</protein>
<name>A0ABY4YLV8_9MICO</name>
<evidence type="ECO:0000313" key="7">
    <source>
        <dbReference type="EMBL" id="USQ77505.1"/>
    </source>
</evidence>
<evidence type="ECO:0000256" key="1">
    <source>
        <dbReference type="ARBA" id="ARBA00004141"/>
    </source>
</evidence>
<evidence type="ECO:0000256" key="5">
    <source>
        <dbReference type="SAM" id="Phobius"/>
    </source>
</evidence>
<keyword evidence="4 5" id="KW-0472">Membrane</keyword>
<dbReference type="InterPro" id="IPR016795">
    <property type="entry name" value="UCP021697"/>
</dbReference>
<dbReference type="Pfam" id="PF06271">
    <property type="entry name" value="RDD"/>
    <property type="match status" value="1"/>
</dbReference>
<dbReference type="Proteomes" id="UP001056535">
    <property type="component" value="Chromosome"/>
</dbReference>
<reference evidence="7" key="1">
    <citation type="submission" date="2022-06" db="EMBL/GenBank/DDBJ databases">
        <title>Ornithinimicrobium JY.X270.</title>
        <authorList>
            <person name="Huang Y."/>
        </authorList>
    </citation>
    <scope>NUCLEOTIDE SEQUENCE</scope>
    <source>
        <strain evidence="7">JY.X270</strain>
    </source>
</reference>
<proteinExistence type="predicted"/>
<evidence type="ECO:0000259" key="6">
    <source>
        <dbReference type="Pfam" id="PF06271"/>
    </source>
</evidence>
<organism evidence="7 8">
    <name type="scientific">Ornithinimicrobium cryptoxanthini</name>
    <dbReference type="NCBI Taxonomy" id="2934161"/>
    <lineage>
        <taxon>Bacteria</taxon>
        <taxon>Bacillati</taxon>
        <taxon>Actinomycetota</taxon>
        <taxon>Actinomycetes</taxon>
        <taxon>Micrococcales</taxon>
        <taxon>Ornithinimicrobiaceae</taxon>
        <taxon>Ornithinimicrobium</taxon>
    </lineage>
</organism>
<gene>
    <name evidence="7" type="ORF">NF557_06250</name>
</gene>
<keyword evidence="2 5" id="KW-0812">Transmembrane</keyword>